<dbReference type="RefSeq" id="WP_120356426.1">
    <property type="nucleotide sequence ID" value="NZ_RAQO01000010.1"/>
</dbReference>
<accession>A0A420E6D7</accession>
<protein>
    <submittedName>
        <fullName evidence="1">Pyridoxamine 5'-phosphate oxidase</fullName>
    </submittedName>
</protein>
<proteinExistence type="predicted"/>
<dbReference type="Proteomes" id="UP000286482">
    <property type="component" value="Unassembled WGS sequence"/>
</dbReference>
<dbReference type="SUPFAM" id="SSF50475">
    <property type="entry name" value="FMN-binding split barrel"/>
    <property type="match status" value="1"/>
</dbReference>
<dbReference type="PANTHER" id="PTHR42815">
    <property type="entry name" value="FAD-BINDING, PUTATIVE (AFU_ORTHOLOGUE AFUA_6G07600)-RELATED"/>
    <property type="match status" value="1"/>
</dbReference>
<gene>
    <name evidence="1" type="ORF">DBZ36_18260</name>
</gene>
<reference evidence="1 2" key="1">
    <citation type="submission" date="2018-09" db="EMBL/GenBank/DDBJ databases">
        <authorList>
            <person name="Wang Z."/>
        </authorList>
    </citation>
    <scope>NUCLEOTIDE SEQUENCE [LARGE SCALE GENOMIC DNA]</scope>
    <source>
        <strain evidence="1 2">ALS 81</strain>
    </source>
</reference>
<dbReference type="AlphaFoldDB" id="A0A420E6D7"/>
<dbReference type="EMBL" id="RAQO01000010">
    <property type="protein sequence ID" value="RKF13716.1"/>
    <property type="molecule type" value="Genomic_DNA"/>
</dbReference>
<dbReference type="InterPro" id="IPR012349">
    <property type="entry name" value="Split_barrel_FMN-bd"/>
</dbReference>
<dbReference type="PANTHER" id="PTHR42815:SF2">
    <property type="entry name" value="FAD-BINDING, PUTATIVE (AFU_ORTHOLOGUE AFUA_6G07600)-RELATED"/>
    <property type="match status" value="1"/>
</dbReference>
<evidence type="ECO:0000313" key="2">
    <source>
        <dbReference type="Proteomes" id="UP000286482"/>
    </source>
</evidence>
<sequence length="315" mass="35202">MGVFHKGEIAVQRRLGVNQHIGPIAQKFIRNYMPEQHREFFTNQCVLYAGVLDDDGHPWATPIIGQQGFIESGNPKTLQIDKRPLIEFSNILCMQVGDKLGLLGLEFNTRRRNRVNGLVSYVSDQAFRFEVEQSFGNCPKYIQGRELLVNRSSNEPVITASSFDLIALADTGFNQTIMASDTFFIASRSAQFGVAQNSGVDISHRGGKPGFVARLADGKLIFPDFSGNNFFNTLGNIESDSRVGLYFPDFVSGQSFWIKGRAEIIWDELPGYRYQGAQRYVVIAIEQIIGLKTASLVQKDRVELSPHLDNSGAWL</sequence>
<dbReference type="Gene3D" id="2.30.110.10">
    <property type="entry name" value="Electron Transport, Fmn-binding Protein, Chain A"/>
    <property type="match status" value="1"/>
</dbReference>
<keyword evidence="2" id="KW-1185">Reference proteome</keyword>
<name>A0A420E6D7_9ALTE</name>
<dbReference type="OrthoDB" id="9796486at2"/>
<evidence type="ECO:0000313" key="1">
    <source>
        <dbReference type="EMBL" id="RKF13716.1"/>
    </source>
</evidence>
<comment type="caution">
    <text evidence="1">The sequence shown here is derived from an EMBL/GenBank/DDBJ whole genome shotgun (WGS) entry which is preliminary data.</text>
</comment>
<organism evidence="1 2">
    <name type="scientific">Alginatibacterium sediminis</name>
    <dbReference type="NCBI Taxonomy" id="2164068"/>
    <lineage>
        <taxon>Bacteria</taxon>
        <taxon>Pseudomonadati</taxon>
        <taxon>Pseudomonadota</taxon>
        <taxon>Gammaproteobacteria</taxon>
        <taxon>Alteromonadales</taxon>
        <taxon>Alteromonadaceae</taxon>
        <taxon>Alginatibacterium</taxon>
    </lineage>
</organism>